<dbReference type="AlphaFoldDB" id="A0A9W6TVQ3"/>
<organism evidence="2 3">
    <name type="scientific">Phytophthora fragariaefolia</name>
    <dbReference type="NCBI Taxonomy" id="1490495"/>
    <lineage>
        <taxon>Eukaryota</taxon>
        <taxon>Sar</taxon>
        <taxon>Stramenopiles</taxon>
        <taxon>Oomycota</taxon>
        <taxon>Peronosporomycetes</taxon>
        <taxon>Peronosporales</taxon>
        <taxon>Peronosporaceae</taxon>
        <taxon>Phytophthora</taxon>
    </lineage>
</organism>
<name>A0A9W6TVQ3_9STRA</name>
<dbReference type="Proteomes" id="UP001165121">
    <property type="component" value="Unassembled WGS sequence"/>
</dbReference>
<keyword evidence="3" id="KW-1185">Reference proteome</keyword>
<evidence type="ECO:0000313" key="3">
    <source>
        <dbReference type="Proteomes" id="UP001165121"/>
    </source>
</evidence>
<evidence type="ECO:0000313" key="2">
    <source>
        <dbReference type="EMBL" id="GMF20560.1"/>
    </source>
</evidence>
<feature type="region of interest" description="Disordered" evidence="1">
    <location>
        <begin position="1"/>
        <end position="25"/>
    </location>
</feature>
<dbReference type="EMBL" id="BSXT01000201">
    <property type="protein sequence ID" value="GMF20560.1"/>
    <property type="molecule type" value="Genomic_DNA"/>
</dbReference>
<reference evidence="2" key="1">
    <citation type="submission" date="2023-04" db="EMBL/GenBank/DDBJ databases">
        <title>Phytophthora fragariaefolia NBRC 109709.</title>
        <authorList>
            <person name="Ichikawa N."/>
            <person name="Sato H."/>
            <person name="Tonouchi N."/>
        </authorList>
    </citation>
    <scope>NUCLEOTIDE SEQUENCE</scope>
    <source>
        <strain evidence="2">NBRC 109709</strain>
    </source>
</reference>
<gene>
    <name evidence="2" type="ORF">Pfra01_000249000</name>
</gene>
<proteinExistence type="predicted"/>
<evidence type="ECO:0000256" key="1">
    <source>
        <dbReference type="SAM" id="MobiDB-lite"/>
    </source>
</evidence>
<comment type="caution">
    <text evidence="2">The sequence shown here is derived from an EMBL/GenBank/DDBJ whole genome shotgun (WGS) entry which is preliminary data.</text>
</comment>
<accession>A0A9W6TVQ3</accession>
<dbReference type="OrthoDB" id="88968at2759"/>
<sequence>MARGQKRQAATARQQIGRPSGRRTRQTTAAVMKAGGGASVAFSDLVTLVHSHLAPLLLPQDANSLLLSCSRSLEQETRDAIATKALLSYFEKDSVHFGLKCVGDWHQLLPQSTQRATAGCTCNWDAIAGIWVVPSELPLPKIFDARAYLLEAMCLLYKGIYHHCFKVLLMFSGLGYFTPATMQPIVFSLAEGLEKERGVDSNLAGDTIPINTEDTKELARLLDIVEPGFDVEFFSSRNARRSPAYILEAHWRGTTVDLESGSTNCELCKHYKKSQLFHHDRGPPRAHSCRHLRAHCSAVYQPLKKFMLQHLKHVRYIQPPRGWNYEHNRERGLLRLIAGFTSAGVLCGVYVTDIGISQEMISSRLAPGHDGQ</sequence>
<protein>
    <submittedName>
        <fullName evidence="2">Unnamed protein product</fullName>
    </submittedName>
</protein>